<protein>
    <submittedName>
        <fullName evidence="2">Uncharacterized protein</fullName>
    </submittedName>
</protein>
<reference evidence="2" key="1">
    <citation type="submission" date="2013-11" db="EMBL/GenBank/DDBJ databases">
        <title>Genome sequence of the fusiform rust pathogen reveals effectors for host alternation and coevolution with pine.</title>
        <authorList>
            <consortium name="DOE Joint Genome Institute"/>
            <person name="Smith K."/>
            <person name="Pendleton A."/>
            <person name="Kubisiak T."/>
            <person name="Anderson C."/>
            <person name="Salamov A."/>
            <person name="Aerts A."/>
            <person name="Riley R."/>
            <person name="Clum A."/>
            <person name="Lindquist E."/>
            <person name="Ence D."/>
            <person name="Campbell M."/>
            <person name="Kronenberg Z."/>
            <person name="Feau N."/>
            <person name="Dhillon B."/>
            <person name="Hamelin R."/>
            <person name="Burleigh J."/>
            <person name="Smith J."/>
            <person name="Yandell M."/>
            <person name="Nelson C."/>
            <person name="Grigoriev I."/>
            <person name="Davis J."/>
        </authorList>
    </citation>
    <scope>NUCLEOTIDE SEQUENCE</scope>
    <source>
        <strain evidence="2">G11</strain>
    </source>
</reference>
<gene>
    <name evidence="2" type="ORF">CROQUDRAFT_134076</name>
</gene>
<feature type="region of interest" description="Disordered" evidence="1">
    <location>
        <begin position="115"/>
        <end position="135"/>
    </location>
</feature>
<name>A0A9P6NFD4_9BASI</name>
<feature type="compositionally biased region" description="Low complexity" evidence="1">
    <location>
        <begin position="117"/>
        <end position="128"/>
    </location>
</feature>
<keyword evidence="3" id="KW-1185">Reference proteome</keyword>
<dbReference type="EMBL" id="MU167286">
    <property type="protein sequence ID" value="KAG0144943.1"/>
    <property type="molecule type" value="Genomic_DNA"/>
</dbReference>
<evidence type="ECO:0000313" key="2">
    <source>
        <dbReference type="EMBL" id="KAG0144943.1"/>
    </source>
</evidence>
<dbReference type="AlphaFoldDB" id="A0A9P6NFD4"/>
<evidence type="ECO:0000256" key="1">
    <source>
        <dbReference type="SAM" id="MobiDB-lite"/>
    </source>
</evidence>
<dbReference type="Proteomes" id="UP000886653">
    <property type="component" value="Unassembled WGS sequence"/>
</dbReference>
<evidence type="ECO:0000313" key="3">
    <source>
        <dbReference type="Proteomes" id="UP000886653"/>
    </source>
</evidence>
<sequence length="135" mass="15208">MSSILLVEFAIIGMSRHLAKWCFQLLHVTPGLYDWANEDELASKTHSNLSKAKWPWTNTKDQLDKKYNLRLEQKPGSQAKLSWFMLGSNNLTKPNAELMNKDIKAHRLILIKKRGSSGESGLSSSRHGSPLDSST</sequence>
<organism evidence="2 3">
    <name type="scientific">Cronartium quercuum f. sp. fusiforme G11</name>
    <dbReference type="NCBI Taxonomy" id="708437"/>
    <lineage>
        <taxon>Eukaryota</taxon>
        <taxon>Fungi</taxon>
        <taxon>Dikarya</taxon>
        <taxon>Basidiomycota</taxon>
        <taxon>Pucciniomycotina</taxon>
        <taxon>Pucciniomycetes</taxon>
        <taxon>Pucciniales</taxon>
        <taxon>Coleosporiaceae</taxon>
        <taxon>Cronartium</taxon>
    </lineage>
</organism>
<proteinExistence type="predicted"/>
<accession>A0A9P6NFD4</accession>
<comment type="caution">
    <text evidence="2">The sequence shown here is derived from an EMBL/GenBank/DDBJ whole genome shotgun (WGS) entry which is preliminary data.</text>
</comment>